<keyword evidence="1" id="KW-0812">Transmembrane</keyword>
<dbReference type="InterPro" id="IPR008457">
    <property type="entry name" value="Cu-R_CopD_dom"/>
</dbReference>
<dbReference type="EMBL" id="WTVH01000040">
    <property type="protein sequence ID" value="NMF94912.1"/>
    <property type="molecule type" value="Genomic_DNA"/>
</dbReference>
<evidence type="ECO:0000313" key="3">
    <source>
        <dbReference type="EMBL" id="NMF94912.1"/>
    </source>
</evidence>
<keyword evidence="4" id="KW-1185">Reference proteome</keyword>
<reference evidence="3" key="1">
    <citation type="submission" date="2019-12" db="EMBL/GenBank/DDBJ databases">
        <title>Comparative genomics gives insights into the taxonomy of the Azoarcus-Aromatoleum group and reveals separate origins of nif in the plant-associated Azoarcus and non-plant-associated Aromatoleum sub-groups.</title>
        <authorList>
            <person name="Lafos M."/>
            <person name="Maluk M."/>
            <person name="Batista M."/>
            <person name="Junghare M."/>
            <person name="Carmona M."/>
            <person name="Faoro H."/>
            <person name="Cruz L.M."/>
            <person name="Battistoni F."/>
            <person name="De Souza E."/>
            <person name="Pedrosa F."/>
            <person name="Chen W.-M."/>
            <person name="Poole P.S."/>
            <person name="Dixon R.A."/>
            <person name="James E.K."/>
        </authorList>
    </citation>
    <scope>NUCLEOTIDE SEQUENCE</scope>
    <source>
        <strain evidence="3">U120</strain>
    </source>
</reference>
<comment type="caution">
    <text evidence="3">The sequence shown here is derived from an EMBL/GenBank/DDBJ whole genome shotgun (WGS) entry which is preliminary data.</text>
</comment>
<organism evidence="3 4">
    <name type="scientific">Aromatoleum buckelii</name>
    <dbReference type="NCBI Taxonomy" id="200254"/>
    <lineage>
        <taxon>Bacteria</taxon>
        <taxon>Pseudomonadati</taxon>
        <taxon>Pseudomonadota</taxon>
        <taxon>Betaproteobacteria</taxon>
        <taxon>Rhodocyclales</taxon>
        <taxon>Rhodocyclaceae</taxon>
        <taxon>Aromatoleum</taxon>
    </lineage>
</organism>
<keyword evidence="1" id="KW-0472">Membrane</keyword>
<proteinExistence type="predicted"/>
<feature type="transmembrane region" description="Helical" evidence="1">
    <location>
        <begin position="6"/>
        <end position="27"/>
    </location>
</feature>
<feature type="domain" description="Copper resistance protein D" evidence="2">
    <location>
        <begin position="47"/>
        <end position="146"/>
    </location>
</feature>
<dbReference type="Pfam" id="PF05425">
    <property type="entry name" value="CopD"/>
    <property type="match status" value="1"/>
</dbReference>
<keyword evidence="1" id="KW-1133">Transmembrane helix</keyword>
<feature type="transmembrane region" description="Helical" evidence="1">
    <location>
        <begin position="81"/>
        <end position="102"/>
    </location>
</feature>
<accession>A0ABX1N6P6</accession>
<evidence type="ECO:0000259" key="2">
    <source>
        <dbReference type="Pfam" id="PF05425"/>
    </source>
</evidence>
<gene>
    <name evidence="3" type="ORF">GO608_16480</name>
</gene>
<feature type="transmembrane region" description="Helical" evidence="1">
    <location>
        <begin position="131"/>
        <end position="150"/>
    </location>
</feature>
<sequence length="151" mass="16199">MTFSHLMLFLHLVGVVVWVGGMAFAYLCLRPAATALPPAQRLPLWAGVFARFFPLVWASVALIAASGVVRLVDTGFARAPVAWHLMLATGFVMIAVFVWIWAGPWRALQSAVAGENWAGGAVALNRIRQRVAFNLALGFVTIAIATLGLGL</sequence>
<evidence type="ECO:0000313" key="4">
    <source>
        <dbReference type="Proteomes" id="UP000601990"/>
    </source>
</evidence>
<name>A0ABX1N6P6_9RHOO</name>
<dbReference type="Proteomes" id="UP000601990">
    <property type="component" value="Unassembled WGS sequence"/>
</dbReference>
<dbReference type="RefSeq" id="WP_169200125.1">
    <property type="nucleotide sequence ID" value="NZ_WTVH02000010.1"/>
</dbReference>
<evidence type="ECO:0000256" key="1">
    <source>
        <dbReference type="SAM" id="Phobius"/>
    </source>
</evidence>
<protein>
    <recommendedName>
        <fullName evidence="2">Copper resistance protein D domain-containing protein</fullName>
    </recommendedName>
</protein>
<feature type="transmembrane region" description="Helical" evidence="1">
    <location>
        <begin position="48"/>
        <end position="69"/>
    </location>
</feature>